<dbReference type="Pfam" id="PF00271">
    <property type="entry name" value="Helicase_C"/>
    <property type="match status" value="1"/>
</dbReference>
<dbReference type="CDD" id="cd17992">
    <property type="entry name" value="DEXHc_RecG"/>
    <property type="match status" value="1"/>
</dbReference>
<dbReference type="Proteomes" id="UP000593892">
    <property type="component" value="Chromosome"/>
</dbReference>
<keyword evidence="6 15" id="KW-0347">Helicase</keyword>
<keyword evidence="10 15" id="KW-0234">DNA repair</keyword>
<comment type="catalytic activity">
    <reaction evidence="12 15">
        <text>Couples ATP hydrolysis with the unwinding of duplex DNA by translocating in the 3'-5' direction.</text>
        <dbReference type="EC" id="5.6.2.4"/>
    </reaction>
</comment>
<keyword evidence="4 15" id="KW-0227">DNA damage</keyword>
<dbReference type="PANTHER" id="PTHR47964">
    <property type="entry name" value="ATP-DEPENDENT DNA HELICASE HOMOLOG RECG, CHLOROPLASTIC"/>
    <property type="match status" value="1"/>
</dbReference>
<dbReference type="InterPro" id="IPR027417">
    <property type="entry name" value="P-loop_NTPase"/>
</dbReference>
<dbReference type="InterPro" id="IPR004609">
    <property type="entry name" value="ATP-dep_DNA_helicase_RecG"/>
</dbReference>
<dbReference type="GO" id="GO:0005524">
    <property type="term" value="F:ATP binding"/>
    <property type="evidence" value="ECO:0007669"/>
    <property type="project" value="UniProtKB-KW"/>
</dbReference>
<evidence type="ECO:0000256" key="9">
    <source>
        <dbReference type="ARBA" id="ARBA00023172"/>
    </source>
</evidence>
<organism evidence="18 19">
    <name type="scientific">Paludibaculum fermentans</name>
    <dbReference type="NCBI Taxonomy" id="1473598"/>
    <lineage>
        <taxon>Bacteria</taxon>
        <taxon>Pseudomonadati</taxon>
        <taxon>Acidobacteriota</taxon>
        <taxon>Terriglobia</taxon>
        <taxon>Bryobacterales</taxon>
        <taxon>Bryobacteraceae</taxon>
        <taxon>Paludibaculum</taxon>
    </lineage>
</organism>
<keyword evidence="7 15" id="KW-0067">ATP-binding</keyword>
<dbReference type="PANTHER" id="PTHR47964:SF1">
    <property type="entry name" value="ATP-DEPENDENT DNA HELICASE HOMOLOG RECG, CHLOROPLASTIC"/>
    <property type="match status" value="1"/>
</dbReference>
<evidence type="ECO:0000313" key="19">
    <source>
        <dbReference type="Proteomes" id="UP000593892"/>
    </source>
</evidence>
<evidence type="ECO:0000259" key="16">
    <source>
        <dbReference type="PROSITE" id="PS51192"/>
    </source>
</evidence>
<keyword evidence="5 15" id="KW-0378">Hydrolase</keyword>
<evidence type="ECO:0000256" key="3">
    <source>
        <dbReference type="ARBA" id="ARBA00022741"/>
    </source>
</evidence>
<comment type="function">
    <text evidence="15">Plays a critical role in recombination and DNA repair. Helps process Holliday junction intermediates to mature products by catalyzing branch migration. Has replication fork regression activity, unwinds stalled or blocked replication forks to make a HJ that can be resolved. Has a DNA unwinding activity characteristic of a DNA helicase with 3'-5' polarity.</text>
</comment>
<dbReference type="KEGG" id="pfer:IRI77_20805"/>
<dbReference type="InterPro" id="IPR014001">
    <property type="entry name" value="Helicase_ATP-bd"/>
</dbReference>
<evidence type="ECO:0000256" key="8">
    <source>
        <dbReference type="ARBA" id="ARBA00023125"/>
    </source>
</evidence>
<sequence>MDLSTPIKFVKGVGPRRAADLEGRGLTTAADLLTYAPFRYEDRSNIKPLGQLAPGEMATVLAEVHSLHAPQFHRRDLGMIEVIFQDSSSQRLTGKWFHAQYLKNVFLPGIRVSLFGKVEFDGYKGELTMLHPDYEILRDDDEEDEAGLHTGRIVPVYEAAGKTSTRVLRGVVKRIIDNLPEMPDALPEFIRRRLALPDLTTALKGLHFPSVDTDLRLLNNFRSPAQIRMIFEEFFWLETGISLKRRQARTEPGIRFELNERVREQIKKILPFKPTGAQKRVLGEIARDMSTETPMSRLLQGDVGSGKTIVAAQAAVIAVENGYQAALLAPTEILAAQHQVNLERVLAPLGYRIAPLMGSMTKKEKAVAKRALATGFAQIAIGTHALLEEDVEFDKLGLAIIDEQHRFGVMQRKSLQQKGVYPDVLVMTATPIPRTLALTIYGDLDVSIIDELPPGRQPIKTFHKTKLELEQVYSFILRQVQAGRQAYIVYAAIEESETQAVKAAQAAYQELSTVVFPQLKVGLLHGKLPSAEKDAVMDGFKRGEVQVLVSTTVIEVGVDVPNATVMVVENAERFGLAQIHQLRGRVGRGADQSYCVLVTDKLSDTGRERIRTLVESTDGFHIAEMDLRLRGPGEFLGTKQSGLPVFRIGNLLRDQEILELAREEARTFVEQPPSEELLEAALRFVREHWQRRYGLALIG</sequence>
<dbReference type="Pfam" id="PF17191">
    <property type="entry name" value="RecG_wedge"/>
    <property type="match status" value="1"/>
</dbReference>
<dbReference type="NCBIfam" id="NF008168">
    <property type="entry name" value="PRK10917.2-2"/>
    <property type="match status" value="1"/>
</dbReference>
<evidence type="ECO:0000256" key="14">
    <source>
        <dbReference type="ARBA" id="ARBA00048988"/>
    </source>
</evidence>
<dbReference type="GO" id="GO:0043138">
    <property type="term" value="F:3'-5' DNA helicase activity"/>
    <property type="evidence" value="ECO:0007669"/>
    <property type="project" value="UniProtKB-EC"/>
</dbReference>
<evidence type="ECO:0000256" key="1">
    <source>
        <dbReference type="ARBA" id="ARBA00007504"/>
    </source>
</evidence>
<dbReference type="Pfam" id="PF00270">
    <property type="entry name" value="DEAD"/>
    <property type="match status" value="1"/>
</dbReference>
<dbReference type="PROSITE" id="PS51194">
    <property type="entry name" value="HELICASE_CTER"/>
    <property type="match status" value="1"/>
</dbReference>
<keyword evidence="8" id="KW-0238">DNA-binding</keyword>
<dbReference type="GO" id="GO:0016787">
    <property type="term" value="F:hydrolase activity"/>
    <property type="evidence" value="ECO:0007669"/>
    <property type="project" value="UniProtKB-KW"/>
</dbReference>
<evidence type="ECO:0000313" key="18">
    <source>
        <dbReference type="EMBL" id="QOY92084.1"/>
    </source>
</evidence>
<evidence type="ECO:0000256" key="2">
    <source>
        <dbReference type="ARBA" id="ARBA00017846"/>
    </source>
</evidence>
<dbReference type="CDD" id="cd18811">
    <property type="entry name" value="SF2_C_RecG"/>
    <property type="match status" value="1"/>
</dbReference>
<dbReference type="SUPFAM" id="SSF50249">
    <property type="entry name" value="Nucleic acid-binding proteins"/>
    <property type="match status" value="1"/>
</dbReference>
<dbReference type="Pfam" id="PF19833">
    <property type="entry name" value="RecG_dom3_C"/>
    <property type="match status" value="1"/>
</dbReference>
<evidence type="ECO:0000259" key="17">
    <source>
        <dbReference type="PROSITE" id="PS51194"/>
    </source>
</evidence>
<name>A0A7S7NZD2_PALFE</name>
<keyword evidence="3 15" id="KW-0547">Nucleotide-binding</keyword>
<evidence type="ECO:0000256" key="7">
    <source>
        <dbReference type="ARBA" id="ARBA00022840"/>
    </source>
</evidence>
<comment type="similarity">
    <text evidence="1 15">Belongs to the helicase family. RecG subfamily.</text>
</comment>
<proteinExistence type="inferred from homology"/>
<dbReference type="InterPro" id="IPR033454">
    <property type="entry name" value="RecG_wedge"/>
</dbReference>
<dbReference type="InterPro" id="IPR045562">
    <property type="entry name" value="RecG_dom3_C"/>
</dbReference>
<dbReference type="InterPro" id="IPR012340">
    <property type="entry name" value="NA-bd_OB-fold"/>
</dbReference>
<dbReference type="GO" id="GO:0003677">
    <property type="term" value="F:DNA binding"/>
    <property type="evidence" value="ECO:0007669"/>
    <property type="project" value="UniProtKB-KW"/>
</dbReference>
<dbReference type="EC" id="5.6.2.4" evidence="13 15"/>
<dbReference type="NCBIfam" id="TIGR00643">
    <property type="entry name" value="recG"/>
    <property type="match status" value="1"/>
</dbReference>
<dbReference type="SUPFAM" id="SSF52540">
    <property type="entry name" value="P-loop containing nucleoside triphosphate hydrolases"/>
    <property type="match status" value="2"/>
</dbReference>
<dbReference type="InterPro" id="IPR001650">
    <property type="entry name" value="Helicase_C-like"/>
</dbReference>
<accession>A0A7S7NZD2</accession>
<evidence type="ECO:0000256" key="4">
    <source>
        <dbReference type="ARBA" id="ARBA00022763"/>
    </source>
</evidence>
<feature type="domain" description="Helicase C-terminal" evidence="17">
    <location>
        <begin position="468"/>
        <end position="633"/>
    </location>
</feature>
<dbReference type="CDD" id="cd04488">
    <property type="entry name" value="RecG_wedge_OBF"/>
    <property type="match status" value="1"/>
</dbReference>
<dbReference type="GO" id="GO:0006281">
    <property type="term" value="P:DNA repair"/>
    <property type="evidence" value="ECO:0007669"/>
    <property type="project" value="UniProtKB-UniRule"/>
</dbReference>
<keyword evidence="11" id="KW-0413">Isomerase</keyword>
<keyword evidence="19" id="KW-1185">Reference proteome</keyword>
<evidence type="ECO:0000256" key="11">
    <source>
        <dbReference type="ARBA" id="ARBA00023235"/>
    </source>
</evidence>
<protein>
    <recommendedName>
        <fullName evidence="2 15">ATP-dependent DNA helicase RecG</fullName>
        <ecNumber evidence="13 15">5.6.2.4</ecNumber>
    </recommendedName>
</protein>
<dbReference type="NCBIfam" id="NF008165">
    <property type="entry name" value="PRK10917.1-3"/>
    <property type="match status" value="1"/>
</dbReference>
<evidence type="ECO:0000256" key="13">
    <source>
        <dbReference type="ARBA" id="ARBA00034808"/>
    </source>
</evidence>
<dbReference type="Gene3D" id="3.40.50.300">
    <property type="entry name" value="P-loop containing nucleotide triphosphate hydrolases"/>
    <property type="match status" value="2"/>
</dbReference>
<keyword evidence="9 15" id="KW-0233">DNA recombination</keyword>
<evidence type="ECO:0000256" key="6">
    <source>
        <dbReference type="ARBA" id="ARBA00022806"/>
    </source>
</evidence>
<feature type="domain" description="Helicase ATP-binding" evidence="16">
    <location>
        <begin position="288"/>
        <end position="449"/>
    </location>
</feature>
<dbReference type="AlphaFoldDB" id="A0A7S7NZD2"/>
<dbReference type="SMART" id="SM00490">
    <property type="entry name" value="HELICc"/>
    <property type="match status" value="1"/>
</dbReference>
<gene>
    <name evidence="18" type="primary">recG</name>
    <name evidence="18" type="ORF">IRI77_20805</name>
</gene>
<dbReference type="EMBL" id="CP063849">
    <property type="protein sequence ID" value="QOY92084.1"/>
    <property type="molecule type" value="Genomic_DNA"/>
</dbReference>
<dbReference type="InterPro" id="IPR011545">
    <property type="entry name" value="DEAD/DEAH_box_helicase_dom"/>
</dbReference>
<evidence type="ECO:0000256" key="15">
    <source>
        <dbReference type="RuleBase" id="RU363016"/>
    </source>
</evidence>
<dbReference type="InterPro" id="IPR047112">
    <property type="entry name" value="RecG/Mfd"/>
</dbReference>
<evidence type="ECO:0000256" key="12">
    <source>
        <dbReference type="ARBA" id="ARBA00034617"/>
    </source>
</evidence>
<dbReference type="PROSITE" id="PS51192">
    <property type="entry name" value="HELICASE_ATP_BIND_1"/>
    <property type="match status" value="1"/>
</dbReference>
<evidence type="ECO:0000256" key="5">
    <source>
        <dbReference type="ARBA" id="ARBA00022801"/>
    </source>
</evidence>
<dbReference type="SMART" id="SM00487">
    <property type="entry name" value="DEXDc"/>
    <property type="match status" value="1"/>
</dbReference>
<reference evidence="18 19" key="1">
    <citation type="submission" date="2020-10" db="EMBL/GenBank/DDBJ databases">
        <title>Complete genome sequence of Paludibaculum fermentans P105T, a facultatively anaerobic acidobacterium capable of dissimilatory Fe(III) reduction.</title>
        <authorList>
            <person name="Dedysh S.N."/>
            <person name="Beletsky A.V."/>
            <person name="Kulichevskaya I.S."/>
            <person name="Mardanov A.V."/>
            <person name="Ravin N.V."/>
        </authorList>
    </citation>
    <scope>NUCLEOTIDE SEQUENCE [LARGE SCALE GENOMIC DNA]</scope>
    <source>
        <strain evidence="18 19">P105</strain>
    </source>
</reference>
<dbReference type="GO" id="GO:0006310">
    <property type="term" value="P:DNA recombination"/>
    <property type="evidence" value="ECO:0007669"/>
    <property type="project" value="UniProtKB-UniRule"/>
</dbReference>
<comment type="catalytic activity">
    <reaction evidence="14 15">
        <text>ATP + H2O = ADP + phosphate + H(+)</text>
        <dbReference type="Rhea" id="RHEA:13065"/>
        <dbReference type="ChEBI" id="CHEBI:15377"/>
        <dbReference type="ChEBI" id="CHEBI:15378"/>
        <dbReference type="ChEBI" id="CHEBI:30616"/>
        <dbReference type="ChEBI" id="CHEBI:43474"/>
        <dbReference type="ChEBI" id="CHEBI:456216"/>
        <dbReference type="EC" id="5.6.2.4"/>
    </reaction>
</comment>
<evidence type="ECO:0000256" key="10">
    <source>
        <dbReference type="ARBA" id="ARBA00023204"/>
    </source>
</evidence>
<dbReference type="Gene3D" id="2.40.50.140">
    <property type="entry name" value="Nucleic acid-binding proteins"/>
    <property type="match status" value="1"/>
</dbReference>